<comment type="caution">
    <text evidence="4">The sequence shown here is derived from an EMBL/GenBank/DDBJ whole genome shotgun (WGS) entry which is preliminary data.</text>
</comment>
<dbReference type="InterPro" id="IPR000669">
    <property type="entry name" value="Mannitol_DH"/>
</dbReference>
<evidence type="ECO:0000256" key="1">
    <source>
        <dbReference type="ARBA" id="ARBA00023002"/>
    </source>
</evidence>
<dbReference type="SUPFAM" id="SSF48179">
    <property type="entry name" value="6-phosphogluconate dehydrogenase C-terminal domain-like"/>
    <property type="match status" value="1"/>
</dbReference>
<proteinExistence type="predicted"/>
<organism evidence="4 5">
    <name type="scientific">Novosphingobium organovorum</name>
    <dbReference type="NCBI Taxonomy" id="2930092"/>
    <lineage>
        <taxon>Bacteria</taxon>
        <taxon>Pseudomonadati</taxon>
        <taxon>Pseudomonadota</taxon>
        <taxon>Alphaproteobacteria</taxon>
        <taxon>Sphingomonadales</taxon>
        <taxon>Sphingomonadaceae</taxon>
        <taxon>Novosphingobium</taxon>
    </lineage>
</organism>
<protein>
    <submittedName>
        <fullName evidence="4">Mannitol dehydrogenase family protein</fullName>
    </submittedName>
</protein>
<dbReference type="PANTHER" id="PTHR43362">
    <property type="entry name" value="MANNITOL DEHYDROGENASE DSF1-RELATED"/>
    <property type="match status" value="1"/>
</dbReference>
<dbReference type="Proteomes" id="UP001162881">
    <property type="component" value="Unassembled WGS sequence"/>
</dbReference>
<evidence type="ECO:0000313" key="4">
    <source>
        <dbReference type="EMBL" id="MCJ2184319.1"/>
    </source>
</evidence>
<dbReference type="RefSeq" id="WP_244023050.1">
    <property type="nucleotide sequence ID" value="NZ_JALHLF010000092.1"/>
</dbReference>
<reference evidence="4" key="1">
    <citation type="submission" date="2022-03" db="EMBL/GenBank/DDBJ databases">
        <title>Identification of a novel bacterium isolated from mangrove sediments.</title>
        <authorList>
            <person name="Pan X."/>
        </authorList>
    </citation>
    <scope>NUCLEOTIDE SEQUENCE</scope>
    <source>
        <strain evidence="4">B1949</strain>
    </source>
</reference>
<feature type="domain" description="Mannitol dehydrogenase C-terminal" evidence="3">
    <location>
        <begin position="284"/>
        <end position="433"/>
    </location>
</feature>
<sequence>MDRLSAAALGRLEGIAWLPAYARAAVRGGVVHFGIGAFHRAHQALVFEAMLAAGDPRWGVTGVSLRSAGVRDQLAAQDGLYTVLVREGAAQAMQVVGAVRSVLVAPEDPEAVVAALAAPDTFLVTLTVTEKGYCLDRASGTLDTAHRDVAADLASLERPRTAAGFLVAGLARRKRLGLGPLTLLSCDNLPHNGALLARSVLAMARAHDAELAAWIAENCRFPASMVDRIVPATTPEDIADLAVTTGLEDRAMVKTEPFLQWVIEDSFVGESPAFPVPGVILTRDVAPWEAAKLRLLNGAHSAIAYLGGLAGDAFVHDFVASPTGRRYLDRLWDELVPTLTLPEGFDPGTYRAQLMARFANSALQHRTTQIAMDGSQKLPQRLLAPLAERARCGADFVACALAVAGWVRWQAGRSDAGEDFAIDDPAAAVLAGALAGACDPRTRVEAALGVLDFRPDAAVCAVIAGHLEALERGGVRATLDEFVGEPT</sequence>
<evidence type="ECO:0000259" key="3">
    <source>
        <dbReference type="Pfam" id="PF08125"/>
    </source>
</evidence>
<dbReference type="InterPro" id="IPR013131">
    <property type="entry name" value="Mannitol_DH_N"/>
</dbReference>
<dbReference type="Gene3D" id="3.40.50.720">
    <property type="entry name" value="NAD(P)-binding Rossmann-like Domain"/>
    <property type="match status" value="1"/>
</dbReference>
<dbReference type="SUPFAM" id="SSF51735">
    <property type="entry name" value="NAD(P)-binding Rossmann-fold domains"/>
    <property type="match status" value="1"/>
</dbReference>
<keyword evidence="5" id="KW-1185">Reference proteome</keyword>
<feature type="domain" description="Mannitol dehydrogenase N-terminal" evidence="2">
    <location>
        <begin position="30"/>
        <end position="273"/>
    </location>
</feature>
<evidence type="ECO:0000259" key="2">
    <source>
        <dbReference type="Pfam" id="PF01232"/>
    </source>
</evidence>
<dbReference type="InterPro" id="IPR036291">
    <property type="entry name" value="NAD(P)-bd_dom_sf"/>
</dbReference>
<dbReference type="InterPro" id="IPR008927">
    <property type="entry name" value="6-PGluconate_DH-like_C_sf"/>
</dbReference>
<dbReference type="Gene3D" id="1.10.1040.10">
    <property type="entry name" value="N-(1-d-carboxylethyl)-l-norvaline Dehydrogenase, domain 2"/>
    <property type="match status" value="1"/>
</dbReference>
<name>A0ABT0BHW7_9SPHN</name>
<dbReference type="PANTHER" id="PTHR43362:SF1">
    <property type="entry name" value="MANNITOL DEHYDROGENASE 2-RELATED"/>
    <property type="match status" value="1"/>
</dbReference>
<dbReference type="EMBL" id="JALHLF010000092">
    <property type="protein sequence ID" value="MCJ2184319.1"/>
    <property type="molecule type" value="Genomic_DNA"/>
</dbReference>
<gene>
    <name evidence="4" type="ORF">MTR62_16705</name>
</gene>
<dbReference type="PRINTS" id="PR00084">
    <property type="entry name" value="MTLDHDRGNASE"/>
</dbReference>
<dbReference type="InterPro" id="IPR013328">
    <property type="entry name" value="6PGD_dom2"/>
</dbReference>
<dbReference type="InterPro" id="IPR050988">
    <property type="entry name" value="Mannitol_DH/Oxidoreductase"/>
</dbReference>
<dbReference type="Pfam" id="PF08125">
    <property type="entry name" value="Mannitol_dh_C"/>
    <property type="match status" value="1"/>
</dbReference>
<dbReference type="InterPro" id="IPR013118">
    <property type="entry name" value="Mannitol_DH_C"/>
</dbReference>
<evidence type="ECO:0000313" key="5">
    <source>
        <dbReference type="Proteomes" id="UP001162881"/>
    </source>
</evidence>
<accession>A0ABT0BHW7</accession>
<dbReference type="Pfam" id="PF01232">
    <property type="entry name" value="Mannitol_dh"/>
    <property type="match status" value="1"/>
</dbReference>
<keyword evidence="1" id="KW-0560">Oxidoreductase</keyword>